<sequence length="164" mass="17610">MALNDLKDVYLDQIQDIYSACKQSLDATTKLGQAAKDEELGKALAAGAKGISDGMGKLERICSDHGINPEGEHCKGMEGLVTEAHAHALDEEFGSDDARDAMIISQYQRMVHYAIAGYGCVAAYANRLGFDGDASLLKECLDETRQGDEHMNKIATTSVNPKAA</sequence>
<dbReference type="STRING" id="315423.SAMN04488020_11198"/>
<dbReference type="Pfam" id="PF05974">
    <property type="entry name" value="DUF892"/>
    <property type="match status" value="1"/>
</dbReference>
<dbReference type="Proteomes" id="UP000193870">
    <property type="component" value="Unassembled WGS sequence"/>
</dbReference>
<dbReference type="SUPFAM" id="SSF47240">
    <property type="entry name" value="Ferritin-like"/>
    <property type="match status" value="1"/>
</dbReference>
<gene>
    <name evidence="1" type="ORF">PAM7066_03173</name>
</gene>
<proteinExistence type="predicted"/>
<dbReference type="RefSeq" id="WP_085855149.1">
    <property type="nucleotide sequence ID" value="NZ_FOPF01000011.1"/>
</dbReference>
<dbReference type="Gene3D" id="1.20.1260.10">
    <property type="match status" value="1"/>
</dbReference>
<name>A0A1Y5TGR5_9RHOB</name>
<dbReference type="PANTHER" id="PTHR30565">
    <property type="entry name" value="PROTEIN YCIF"/>
    <property type="match status" value="1"/>
</dbReference>
<dbReference type="CDD" id="cd07909">
    <property type="entry name" value="YciF"/>
    <property type="match status" value="1"/>
</dbReference>
<evidence type="ECO:0000313" key="2">
    <source>
        <dbReference type="Proteomes" id="UP000193870"/>
    </source>
</evidence>
<dbReference type="InterPro" id="IPR009078">
    <property type="entry name" value="Ferritin-like_SF"/>
</dbReference>
<accession>A0A1Y5TGR5</accession>
<protein>
    <submittedName>
        <fullName evidence="1">Uncharacterized protein</fullName>
    </submittedName>
</protein>
<dbReference type="InterPro" id="IPR012347">
    <property type="entry name" value="Ferritin-like"/>
</dbReference>
<dbReference type="InterPro" id="IPR010287">
    <property type="entry name" value="DUF892_YciF-like"/>
</dbReference>
<keyword evidence="2" id="KW-1185">Reference proteome</keyword>
<dbReference type="PANTHER" id="PTHR30565:SF9">
    <property type="entry name" value="PROTEIN YCIF"/>
    <property type="match status" value="1"/>
</dbReference>
<dbReference type="EMBL" id="FWFV01000010">
    <property type="protein sequence ID" value="SLN63385.1"/>
    <property type="molecule type" value="Genomic_DNA"/>
</dbReference>
<reference evidence="1 2" key="1">
    <citation type="submission" date="2017-03" db="EMBL/GenBank/DDBJ databases">
        <authorList>
            <person name="Afonso C.L."/>
            <person name="Miller P.J."/>
            <person name="Scott M.A."/>
            <person name="Spackman E."/>
            <person name="Goraichik I."/>
            <person name="Dimitrov K.M."/>
            <person name="Suarez D.L."/>
            <person name="Swayne D.E."/>
        </authorList>
    </citation>
    <scope>NUCLEOTIDE SEQUENCE [LARGE SCALE GENOMIC DNA]</scope>
    <source>
        <strain evidence="1 2">CECT 7066</strain>
    </source>
</reference>
<evidence type="ECO:0000313" key="1">
    <source>
        <dbReference type="EMBL" id="SLN63385.1"/>
    </source>
</evidence>
<dbReference type="OrthoDB" id="9795056at2"/>
<dbReference type="AlphaFoldDB" id="A0A1Y5TGR5"/>
<dbReference type="InterPro" id="IPR047114">
    <property type="entry name" value="YciF"/>
</dbReference>
<organism evidence="1 2">
    <name type="scientific">Palleronia marisminoris</name>
    <dbReference type="NCBI Taxonomy" id="315423"/>
    <lineage>
        <taxon>Bacteria</taxon>
        <taxon>Pseudomonadati</taxon>
        <taxon>Pseudomonadota</taxon>
        <taxon>Alphaproteobacteria</taxon>
        <taxon>Rhodobacterales</taxon>
        <taxon>Roseobacteraceae</taxon>
        <taxon>Palleronia</taxon>
    </lineage>
</organism>